<dbReference type="Pfam" id="PF05225">
    <property type="entry name" value="HTH_psq"/>
    <property type="match status" value="1"/>
</dbReference>
<dbReference type="GO" id="GO:0006357">
    <property type="term" value="P:regulation of transcription by RNA polymerase II"/>
    <property type="evidence" value="ECO:0007669"/>
    <property type="project" value="TreeGrafter"/>
</dbReference>
<comment type="caution">
    <text evidence="9">The sequence shown here is derived from an EMBL/GenBank/DDBJ whole genome shotgun (WGS) entry which is preliminary data.</text>
</comment>
<accession>A0A5N5K953</accession>
<evidence type="ECO:0000256" key="5">
    <source>
        <dbReference type="ARBA" id="ARBA00023242"/>
    </source>
</evidence>
<sequence length="526" mass="57722">MASLCKRQQCTIKGHGFRQELDSWRHKLIRCVDLPSFSDPLIPPVAKEIMQRMIQKLATEYTSKTSSAQDIPPSQSVLNSTKYQSLPQAPLLDPAANTPNCLFGYTDSATIIAASSQNPVLCKLFMDDQDSPLDLTVKKTGVESSNQDGVLDLSTKKKQSRISLMPSHDISAIPVVKRQPMITDQNYQEIDDKDGLPQQGLQDGIWENHTCSTPFKPLLAKSLLVKEELQSQKHCFLGQPSPLSLASLETAGFLNSSQTHPLLSSDGFWEKPQLDVLECKPASSHLSDLKNLSLVLENHGTFTKGTSACHSKSLDIFAFTAKKDARNSPPVDLKIPQVKGMDLSWNSNGNISDIYNYSSVTTGSVQTDNSLSRRLRAILPKQSSRAGLGSLFDGGGVSEYLGTDGDQSTSGPQYPTSDPEADPTVSKQPRKKRGRYRQYNSEILEEAIGVVMSGKMSVSKAQNIYGIPHSTLEYKVKERMGTLKNPPKKKLKMIMRIDRQDSAITAETESTSAPTATSSTVQEDVL</sequence>
<keyword evidence="2" id="KW-0805">Transcription regulation</keyword>
<feature type="region of interest" description="Disordered" evidence="7">
    <location>
        <begin position="399"/>
        <end position="438"/>
    </location>
</feature>
<evidence type="ECO:0000256" key="3">
    <source>
        <dbReference type="ARBA" id="ARBA00023125"/>
    </source>
</evidence>
<feature type="domain" description="HTH psq-type" evidence="8">
    <location>
        <begin position="430"/>
        <end position="482"/>
    </location>
</feature>
<keyword evidence="5 6" id="KW-0539">Nucleus</keyword>
<evidence type="ECO:0000256" key="1">
    <source>
        <dbReference type="ARBA" id="ARBA00004123"/>
    </source>
</evidence>
<evidence type="ECO:0000313" key="9">
    <source>
        <dbReference type="EMBL" id="KAB5526075.1"/>
    </source>
</evidence>
<feature type="compositionally biased region" description="Low complexity" evidence="7">
    <location>
        <begin position="502"/>
        <end position="520"/>
    </location>
</feature>
<feature type="region of interest" description="Disordered" evidence="7">
    <location>
        <begin position="502"/>
        <end position="526"/>
    </location>
</feature>
<organism evidence="9 10">
    <name type="scientific">Pangasianodon hypophthalmus</name>
    <name type="common">Striped catfish</name>
    <name type="synonym">Helicophagus hypophthalmus</name>
    <dbReference type="NCBI Taxonomy" id="310915"/>
    <lineage>
        <taxon>Eukaryota</taxon>
        <taxon>Metazoa</taxon>
        <taxon>Chordata</taxon>
        <taxon>Craniata</taxon>
        <taxon>Vertebrata</taxon>
        <taxon>Euteleostomi</taxon>
        <taxon>Actinopterygii</taxon>
        <taxon>Neopterygii</taxon>
        <taxon>Teleostei</taxon>
        <taxon>Ostariophysi</taxon>
        <taxon>Siluriformes</taxon>
        <taxon>Pangasiidae</taxon>
        <taxon>Pangasianodon</taxon>
    </lineage>
</organism>
<feature type="DNA-binding region" description="H-T-H motif" evidence="6">
    <location>
        <begin position="458"/>
        <end position="478"/>
    </location>
</feature>
<evidence type="ECO:0000256" key="7">
    <source>
        <dbReference type="SAM" id="MobiDB-lite"/>
    </source>
</evidence>
<comment type="subcellular location">
    <subcellularLocation>
        <location evidence="1 6">Nucleus</location>
    </subcellularLocation>
</comment>
<evidence type="ECO:0000259" key="8">
    <source>
        <dbReference type="PROSITE" id="PS50960"/>
    </source>
</evidence>
<dbReference type="PANTHER" id="PTHR21545">
    <property type="entry name" value="TRANSCRIPTION FACTOR MLR1/2"/>
    <property type="match status" value="1"/>
</dbReference>
<dbReference type="AlphaFoldDB" id="A0A5N5K953"/>
<protein>
    <recommendedName>
        <fullName evidence="8">HTH psq-type domain-containing protein</fullName>
    </recommendedName>
</protein>
<dbReference type="PROSITE" id="PS50960">
    <property type="entry name" value="HTH_PSQ"/>
    <property type="match status" value="1"/>
</dbReference>
<dbReference type="InterPro" id="IPR007889">
    <property type="entry name" value="HTH_Psq"/>
</dbReference>
<evidence type="ECO:0000313" key="10">
    <source>
        <dbReference type="Proteomes" id="UP000327468"/>
    </source>
</evidence>
<gene>
    <name evidence="9" type="ORF">PHYPO_G00147520</name>
</gene>
<evidence type="ECO:0000256" key="2">
    <source>
        <dbReference type="ARBA" id="ARBA00023015"/>
    </source>
</evidence>
<evidence type="ECO:0000256" key="6">
    <source>
        <dbReference type="PROSITE-ProRule" id="PRU00320"/>
    </source>
</evidence>
<feature type="compositionally biased region" description="Polar residues" evidence="7">
    <location>
        <begin position="405"/>
        <end position="416"/>
    </location>
</feature>
<keyword evidence="4" id="KW-0804">Transcription</keyword>
<dbReference type="GO" id="GO:0005634">
    <property type="term" value="C:nucleus"/>
    <property type="evidence" value="ECO:0007669"/>
    <property type="project" value="UniProtKB-SubCell"/>
</dbReference>
<dbReference type="Gene3D" id="1.10.10.60">
    <property type="entry name" value="Homeodomain-like"/>
    <property type="match status" value="1"/>
</dbReference>
<keyword evidence="10" id="KW-1185">Reference proteome</keyword>
<dbReference type="FunFam" id="1.10.10.60:FF:000019">
    <property type="entry name" value="Ligand-dependent corepressor isoform 1"/>
    <property type="match status" value="1"/>
</dbReference>
<evidence type="ECO:0000256" key="4">
    <source>
        <dbReference type="ARBA" id="ARBA00023163"/>
    </source>
</evidence>
<keyword evidence="3 6" id="KW-0238">DNA-binding</keyword>
<dbReference type="SUPFAM" id="SSF46689">
    <property type="entry name" value="Homeodomain-like"/>
    <property type="match status" value="1"/>
</dbReference>
<dbReference type="InterPro" id="IPR009057">
    <property type="entry name" value="Homeodomain-like_sf"/>
</dbReference>
<dbReference type="GO" id="GO:0003677">
    <property type="term" value="F:DNA binding"/>
    <property type="evidence" value="ECO:0007669"/>
    <property type="project" value="UniProtKB-UniRule"/>
</dbReference>
<proteinExistence type="predicted"/>
<dbReference type="EMBL" id="VFJC01000026">
    <property type="protein sequence ID" value="KAB5526075.1"/>
    <property type="molecule type" value="Genomic_DNA"/>
</dbReference>
<name>A0A5N5K953_PANHP</name>
<reference evidence="9 10" key="1">
    <citation type="submission" date="2019-06" db="EMBL/GenBank/DDBJ databases">
        <title>A chromosome-scale genome assembly of the striped catfish, Pangasianodon hypophthalmus.</title>
        <authorList>
            <person name="Wen M."/>
            <person name="Zahm M."/>
            <person name="Roques C."/>
            <person name="Cabau C."/>
            <person name="Klopp C."/>
            <person name="Donnadieu C."/>
            <person name="Jouanno E."/>
            <person name="Avarre J.-C."/>
            <person name="Campet M."/>
            <person name="Ha T.T.T."/>
            <person name="Dugue R."/>
            <person name="Lampietro C."/>
            <person name="Louis A."/>
            <person name="Herpin A."/>
            <person name="Echchiki A."/>
            <person name="Berthelot C."/>
            <person name="Parey E."/>
            <person name="Roest-Crollius H."/>
            <person name="Braasch I."/>
            <person name="Postlethwait J."/>
            <person name="Bobe J."/>
            <person name="Montfort J."/>
            <person name="Bouchez O."/>
            <person name="Begum T."/>
            <person name="Schartl M."/>
            <person name="Guiguen Y."/>
        </authorList>
    </citation>
    <scope>NUCLEOTIDE SEQUENCE [LARGE SCALE GENOMIC DNA]</scope>
    <source>
        <strain evidence="9 10">Indonesia</strain>
        <tissue evidence="9">Blood</tissue>
    </source>
</reference>
<dbReference type="Proteomes" id="UP000327468">
    <property type="component" value="Chromosome 25"/>
</dbReference>
<dbReference type="PANTHER" id="PTHR21545:SF14">
    <property type="entry name" value="LIGAND-DEPENDENT COREPRESSOR"/>
    <property type="match status" value="1"/>
</dbReference>
<dbReference type="OrthoDB" id="10028342at2759"/>